<dbReference type="PANTHER" id="PTHR36505">
    <property type="entry name" value="BLR1072 PROTEIN"/>
    <property type="match status" value="1"/>
</dbReference>
<dbReference type="AlphaFoldDB" id="A0A3G8M3U1"/>
<proteinExistence type="predicted"/>
<feature type="signal peptide" evidence="2">
    <location>
        <begin position="1"/>
        <end position="21"/>
    </location>
</feature>
<keyword evidence="2" id="KW-0732">Signal</keyword>
<evidence type="ECO:0000256" key="2">
    <source>
        <dbReference type="SAM" id="SignalP"/>
    </source>
</evidence>
<organism evidence="4 5">
    <name type="scientific">Methylocystis rosea</name>
    <dbReference type="NCBI Taxonomy" id="173366"/>
    <lineage>
        <taxon>Bacteria</taxon>
        <taxon>Pseudomonadati</taxon>
        <taxon>Pseudomonadota</taxon>
        <taxon>Alphaproteobacteria</taxon>
        <taxon>Hyphomicrobiales</taxon>
        <taxon>Methylocystaceae</taxon>
        <taxon>Methylocystis</taxon>
    </lineage>
</organism>
<evidence type="ECO:0000256" key="1">
    <source>
        <dbReference type="SAM" id="MobiDB-lite"/>
    </source>
</evidence>
<dbReference type="PANTHER" id="PTHR36505:SF1">
    <property type="entry name" value="BLR1072 PROTEIN"/>
    <property type="match status" value="1"/>
</dbReference>
<dbReference type="KEGG" id="mros:EHO51_06335"/>
<reference evidence="4 5" key="1">
    <citation type="submission" date="2018-11" db="EMBL/GenBank/DDBJ databases">
        <title>Genome squencing of methanotrophic bacteria isolated from alkaline groundwater in Korea.</title>
        <authorList>
            <person name="Nguyen L.N."/>
        </authorList>
    </citation>
    <scope>NUCLEOTIDE SEQUENCE [LARGE SCALE GENOMIC DNA]</scope>
    <source>
        <strain evidence="4 5">GW6</strain>
    </source>
</reference>
<dbReference type="EMBL" id="CP034086">
    <property type="protein sequence ID" value="AZG76377.1"/>
    <property type="molecule type" value="Genomic_DNA"/>
</dbReference>
<feature type="domain" description="PRC-barrel" evidence="3">
    <location>
        <begin position="65"/>
        <end position="142"/>
    </location>
</feature>
<dbReference type="RefSeq" id="WP_124738188.1">
    <property type="nucleotide sequence ID" value="NZ_CP034086.1"/>
</dbReference>
<name>A0A3G8M3U1_9HYPH</name>
<dbReference type="Gene3D" id="2.30.30.240">
    <property type="entry name" value="PRC-barrel domain"/>
    <property type="match status" value="1"/>
</dbReference>
<feature type="compositionally biased region" description="Polar residues" evidence="1">
    <location>
        <begin position="37"/>
        <end position="49"/>
    </location>
</feature>
<protein>
    <submittedName>
        <fullName evidence="4">PRC-barrel domain containing protein</fullName>
    </submittedName>
</protein>
<sequence>MLKSYLLAGALIATLSGAALAEQMNRTTDRPTGAMDRSTTGTMDRSTTGAAGRPDFLTTLPQNALLVSNIHDQNVYDPQENKIGEVKDLVLDRGGKVTAAIISVGGFLGMGEKDIAVAFSDLRATERNNKWWLTINATKDELKNATGFRFDKNKGLWTLGSK</sequence>
<evidence type="ECO:0000259" key="3">
    <source>
        <dbReference type="Pfam" id="PF05239"/>
    </source>
</evidence>
<evidence type="ECO:0000313" key="5">
    <source>
        <dbReference type="Proteomes" id="UP000273982"/>
    </source>
</evidence>
<dbReference type="Proteomes" id="UP000273982">
    <property type="component" value="Chromosome"/>
</dbReference>
<feature type="chain" id="PRO_5018144467" evidence="2">
    <location>
        <begin position="22"/>
        <end position="162"/>
    </location>
</feature>
<dbReference type="Pfam" id="PF05239">
    <property type="entry name" value="PRC"/>
    <property type="match status" value="1"/>
</dbReference>
<dbReference type="InterPro" id="IPR027275">
    <property type="entry name" value="PRC-brl_dom"/>
</dbReference>
<feature type="region of interest" description="Disordered" evidence="1">
    <location>
        <begin position="24"/>
        <end position="54"/>
    </location>
</feature>
<accession>A0A3G8M3U1</accession>
<dbReference type="InterPro" id="IPR011033">
    <property type="entry name" value="PRC_barrel-like_sf"/>
</dbReference>
<gene>
    <name evidence="4" type="ORF">EHO51_06335</name>
</gene>
<evidence type="ECO:0000313" key="4">
    <source>
        <dbReference type="EMBL" id="AZG76377.1"/>
    </source>
</evidence>
<dbReference type="SUPFAM" id="SSF50346">
    <property type="entry name" value="PRC-barrel domain"/>
    <property type="match status" value="1"/>
</dbReference>